<sequence>MMLSSVHVVSEDDAAVNRWWLKCFVALRDAYTMLTRVVEHIRRLSNRTLVMATRERIGTQTMLYDVEDSDGGDGGVLHFACRPDGNDIRMRYKRVRNYYVVDERDLSKIPYYEIDYLLLDGVVIVDKHSPLLNVVWYDDDDKGGSLQSLCVQKLAEMVRAMYEPHRSLDLEVLRDIRDRLVRLPLPWTVVRDVLFEARVKRHNLPLSDEWCSTRCNRCERTQTVDGARPIRTFFCNDCGSDLVQIDRNNASEAHEKPCDHDRKPLL</sequence>
<protein>
    <submittedName>
        <fullName evidence="1">31.0 kDa</fullName>
    </submittedName>
</protein>
<reference evidence="1 2" key="1">
    <citation type="journal article" date="2006" name="J. Virol.">
        <title>Genomic sequence of Spodoptera frugiperda Ascovirus 1a, an enveloped, double-stranded DNA insect virus that manipulates apoptosis for viral reproduction.</title>
        <authorList>
            <person name="Bideshi D.K."/>
            <person name="Demattei M.V."/>
            <person name="Rouleux-Bonnin F."/>
            <person name="Stasiak K."/>
            <person name="Tan Y."/>
            <person name="Bigot S."/>
            <person name="Bigot Y."/>
            <person name="Federici B.A."/>
        </authorList>
    </citation>
    <scope>NUCLEOTIDE SEQUENCE [LARGE SCALE GENOMIC DNA]</scope>
    <source>
        <strain evidence="2">SvAV-1a</strain>
    </source>
</reference>
<dbReference type="InterPro" id="IPR057201">
    <property type="entry name" value="DUF7879"/>
</dbReference>
<accession>Q0E525</accession>
<organismHost>
    <name type="scientific">Spodoptera frugiperda</name>
    <name type="common">Fall armyworm</name>
    <dbReference type="NCBI Taxonomy" id="7108"/>
</organismHost>
<proteinExistence type="predicted"/>
<dbReference type="Proteomes" id="UP000008030">
    <property type="component" value="Segment"/>
</dbReference>
<evidence type="ECO:0000313" key="1">
    <source>
        <dbReference type="EMBL" id="CAL44676.1"/>
    </source>
</evidence>
<gene>
    <name evidence="1" type="primary">ORF076</name>
</gene>
<name>Q0E525_SFAVA</name>
<evidence type="ECO:0000313" key="2">
    <source>
        <dbReference type="Proteomes" id="UP000008030"/>
    </source>
</evidence>
<dbReference type="RefSeq" id="YP_762431.1">
    <property type="nucleotide sequence ID" value="NC_008361.1"/>
</dbReference>
<keyword evidence="2" id="KW-1185">Reference proteome</keyword>
<dbReference type="Pfam" id="PF25303">
    <property type="entry name" value="DUF7879"/>
    <property type="match status" value="1"/>
</dbReference>
<organism evidence="1 2">
    <name type="scientific">Spodoptera frugiperda ascovirus 1a</name>
    <name type="common">SfAV-1a</name>
    <dbReference type="NCBI Taxonomy" id="113370"/>
    <lineage>
        <taxon>Viruses</taxon>
        <taxon>Varidnaviria</taxon>
        <taxon>Bamfordvirae</taxon>
        <taxon>Nucleocytoviricota</taxon>
        <taxon>Megaviricetes</taxon>
        <taxon>Pimascovirales</taxon>
        <taxon>Pimascovirales incertae sedis</taxon>
        <taxon>Ascoviridae</taxon>
        <taxon>Ascovirus</taxon>
        <taxon>Ascovirus sfav1a</taxon>
    </lineage>
</organism>
<dbReference type="GeneID" id="4306242"/>
<dbReference type="EMBL" id="AM398843">
    <property type="protein sequence ID" value="CAL44676.1"/>
    <property type="molecule type" value="Genomic_DNA"/>
</dbReference>
<dbReference type="KEGG" id="vg:4306242"/>